<dbReference type="AlphaFoldDB" id="A0ABD0KC90"/>
<evidence type="ECO:0000313" key="1">
    <source>
        <dbReference type="EMBL" id="KAK7484581.1"/>
    </source>
</evidence>
<accession>A0ABD0KC90</accession>
<gene>
    <name evidence="1" type="ORF">BaRGS_00024213</name>
</gene>
<dbReference type="Proteomes" id="UP001519460">
    <property type="component" value="Unassembled WGS sequence"/>
</dbReference>
<protein>
    <submittedName>
        <fullName evidence="1">Uncharacterized protein</fullName>
    </submittedName>
</protein>
<sequence>MGLRILDWGGDDRQHYANVLRIDVKTPMIASHVQQCYQKQTHDFLFFCVHQDCRCKETNPTSPVLKLWCFASSAYVAHVGGMLRGARLREVCFAEIYSAGGRSRKQFQHDKETFSGEWRGDNFVSTSRQTKLPYTQPPQQANALERDGCRIAITDSANKNASFQTYEAIPLVAYPPSSKRCQPRATSPPPLPPPTGHQLLPVWCEGIVGTAQTSRLHISILAVILFGPVKAQFKRIFGCLE</sequence>
<dbReference type="EMBL" id="JACVVK020000208">
    <property type="protein sequence ID" value="KAK7484581.1"/>
    <property type="molecule type" value="Genomic_DNA"/>
</dbReference>
<comment type="caution">
    <text evidence="1">The sequence shown here is derived from an EMBL/GenBank/DDBJ whole genome shotgun (WGS) entry which is preliminary data.</text>
</comment>
<name>A0ABD0KC90_9CAEN</name>
<evidence type="ECO:0000313" key="2">
    <source>
        <dbReference type="Proteomes" id="UP001519460"/>
    </source>
</evidence>
<proteinExistence type="predicted"/>
<keyword evidence="2" id="KW-1185">Reference proteome</keyword>
<organism evidence="1 2">
    <name type="scientific">Batillaria attramentaria</name>
    <dbReference type="NCBI Taxonomy" id="370345"/>
    <lineage>
        <taxon>Eukaryota</taxon>
        <taxon>Metazoa</taxon>
        <taxon>Spiralia</taxon>
        <taxon>Lophotrochozoa</taxon>
        <taxon>Mollusca</taxon>
        <taxon>Gastropoda</taxon>
        <taxon>Caenogastropoda</taxon>
        <taxon>Sorbeoconcha</taxon>
        <taxon>Cerithioidea</taxon>
        <taxon>Batillariidae</taxon>
        <taxon>Batillaria</taxon>
    </lineage>
</organism>
<reference evidence="1 2" key="1">
    <citation type="journal article" date="2023" name="Sci. Data">
        <title>Genome assembly of the Korean intertidal mud-creeper Batillaria attramentaria.</title>
        <authorList>
            <person name="Patra A.K."/>
            <person name="Ho P.T."/>
            <person name="Jun S."/>
            <person name="Lee S.J."/>
            <person name="Kim Y."/>
            <person name="Won Y.J."/>
        </authorList>
    </citation>
    <scope>NUCLEOTIDE SEQUENCE [LARGE SCALE GENOMIC DNA]</scope>
    <source>
        <strain evidence="1">Wonlab-2016</strain>
    </source>
</reference>